<gene>
    <name evidence="3" type="ordered locus">Mthe_0835</name>
</gene>
<dbReference type="OrthoDB" id="192131at2157"/>
<sequence>MKITCISTVHSSALVSAARNIKKNHALPFELRVYYPEQLDLCVDPEGFSEELRSSDAVLVDIRGSCRAEEIAYETLKDGDNIVVNLVSPIGRMMSITRLGSFRGSSVARRLKAGEVRDPEDLWEKIKTIQGIVETAGKVVPLAPVRDAGNYIKIVRYWRYGGTENLQNLLTLLLREYLGCDLPRPPDPLPFPEYGIYHRGGFLDSLDALLPHLDAERATIGVLFYGNMHFDQCLPVLKALDDRLGDMNVIPVFSDGIHNLRAIRSFFLKDKPVIDAMINLTWFRINGGPLGGDPDLTKNLLNDLDVPVFAPVSMYQSSIDDWERSDAGLSPTESIMAVIWPELDGCAEPIPCCGVRSFKIDDMEVREVAAIDDRISRIASRIRSWVHLRREENARKRIALIIYNYPPGEENLGRASYLDVFASLKRLLYTMKDAGYSLSIPDMELDHLFYKMAAVNTGKWLQTDITLRECPSMSREEYMQAFKSLPEELQNEILDFWGEPPGEVMVSGGGILIPGLDLGNVFIGVQPARPPLEGIDLNEISHDKTKPPHHQYIAFYHWLQRVWRADAVVHIGTHGLAEFMKGKELALSSRCYPDFLIGDMPNLYFYHVVNTSEVIIAKRRLYAMTISYNSPPYTNADLYEGYMELEELIDEHSQAVTYDHSRADRLRERIFKRAGELNITAKSIDEIQDMLYEMKRRIIPKGLHVLGESYRKEDLESFMRMLLRYDRDGVRSLNSIVAEAMGLDYRELLKNRSRKLDEVDKICSEITGIAVDGSDRSYPLEIKGYLSDELKKTLSYGLEAVRRYSDNSIEIKNFIRGLDGRFIEPSVGGDIIRSPHALPTGKNLVQFDPTRIPTSDAIKRGEEIAENTIRAYIERTGSYPSMVGVVLWGFETTKTGGETIGQILRYLGVRLERDPGSLAVRIIPLTLEELGRPRVDCLVNICGFFRDMFPNVVQLLDRAFALVSSLEEPLDMNYVRKHTLDNMKSLLQNGMEEKQAGVLAKGRIFGPRAGEYGTRMLPLVEDSVWRTEDELAEVYASSMGHIYTEGIHAAQQLDLYRSNISRVDLVSQIRDSHDWEFIDLDHYFEFFGGLSSAVRSARGSDPVMLVSDTTGEVIRTEDIRSAVEIGVRTRLLNPRWIDGMLAHRFHGAQQIADRIENMLGLAATTHSVESWVWSSIAERYMFDETTRQKLLENNHYAAVKIGEWLMEAHRRGYWKAEDDEIERLRRSCLEMEGEIEDGGSKS</sequence>
<evidence type="ECO:0000259" key="2">
    <source>
        <dbReference type="Pfam" id="PF02514"/>
    </source>
</evidence>
<dbReference type="Proteomes" id="UP000000674">
    <property type="component" value="Chromosome"/>
</dbReference>
<feature type="domain" description="CobN/magnesium chelatase" evidence="2">
    <location>
        <begin position="156"/>
        <end position="1220"/>
    </location>
</feature>
<organism evidence="3 4">
    <name type="scientific">Methanothrix thermoacetophila (strain DSM 6194 / JCM 14653 / NBRC 101360 / PT)</name>
    <name type="common">Methanosaeta thermophila</name>
    <dbReference type="NCBI Taxonomy" id="349307"/>
    <lineage>
        <taxon>Archaea</taxon>
        <taxon>Methanobacteriati</taxon>
        <taxon>Methanobacteriota</taxon>
        <taxon>Stenosarchaea group</taxon>
        <taxon>Methanomicrobia</taxon>
        <taxon>Methanotrichales</taxon>
        <taxon>Methanotrichaceae</taxon>
        <taxon>Methanothrix</taxon>
    </lineage>
</organism>
<proteinExistence type="inferred from homology"/>
<dbReference type="RefSeq" id="WP_011696020.1">
    <property type="nucleotide sequence ID" value="NC_008553.1"/>
</dbReference>
<dbReference type="STRING" id="349307.Mthe_0835"/>
<evidence type="ECO:0000313" key="4">
    <source>
        <dbReference type="Proteomes" id="UP000000674"/>
    </source>
</evidence>
<dbReference type="HOGENOM" id="CLU_002017_1_2_2"/>
<dbReference type="PANTHER" id="PTHR44119:SF1">
    <property type="entry name" value="MAGNESIUM-CHELATASE SUBUNIT CHLH, CHLOROPLASTIC"/>
    <property type="match status" value="1"/>
</dbReference>
<dbReference type="GeneID" id="4462978"/>
<dbReference type="InterPro" id="IPR011771">
    <property type="entry name" value="BchH"/>
</dbReference>
<keyword evidence="3" id="KW-0436">Ligase</keyword>
<dbReference type="NCBIfam" id="TIGR02025">
    <property type="entry name" value="BchH"/>
    <property type="match status" value="1"/>
</dbReference>
<dbReference type="KEGG" id="mtp:Mthe_0835"/>
<dbReference type="InterPro" id="IPR003672">
    <property type="entry name" value="CobN/Mg_chltase"/>
</dbReference>
<comment type="similarity">
    <text evidence="1">Belongs to the Mg-chelatase subunit H family.</text>
</comment>
<protein>
    <submittedName>
        <fullName evidence="3">Cobaltochelatase CobN subunit</fullName>
        <ecNumber evidence="3">6.6.1.2</ecNumber>
    </submittedName>
</protein>
<name>A0B7F0_METTP</name>
<evidence type="ECO:0000313" key="3">
    <source>
        <dbReference type="EMBL" id="ABK14624.1"/>
    </source>
</evidence>
<dbReference type="GO" id="GO:0015995">
    <property type="term" value="P:chlorophyll biosynthetic process"/>
    <property type="evidence" value="ECO:0007669"/>
    <property type="project" value="InterPro"/>
</dbReference>
<keyword evidence="4" id="KW-1185">Reference proteome</keyword>
<evidence type="ECO:0000256" key="1">
    <source>
        <dbReference type="ARBA" id="ARBA00010851"/>
    </source>
</evidence>
<dbReference type="PANTHER" id="PTHR44119">
    <property type="entry name" value="MAGNESIUM-CHELATASE SUBUNIT CHLH, CHLOROPLASTIC"/>
    <property type="match status" value="1"/>
</dbReference>
<dbReference type="Pfam" id="PF02514">
    <property type="entry name" value="CobN-Mg_chel"/>
    <property type="match status" value="1"/>
</dbReference>
<accession>A0B7F0</accession>
<reference evidence="3 4" key="1">
    <citation type="submission" date="2006-10" db="EMBL/GenBank/DDBJ databases">
        <title>Complete sequence of Methanosaeta thermophila PT.</title>
        <authorList>
            <consortium name="US DOE Joint Genome Institute"/>
            <person name="Copeland A."/>
            <person name="Lucas S."/>
            <person name="Lapidus A."/>
            <person name="Barry K."/>
            <person name="Detter J.C."/>
            <person name="Glavina del Rio T."/>
            <person name="Hammon N."/>
            <person name="Israni S."/>
            <person name="Pitluck S."/>
            <person name="Chain P."/>
            <person name="Malfatti S."/>
            <person name="Shin M."/>
            <person name="Vergez L."/>
            <person name="Schmutz J."/>
            <person name="Larimer F."/>
            <person name="Land M."/>
            <person name="Hauser L."/>
            <person name="Kyrpides N."/>
            <person name="Kim E."/>
            <person name="Smith K.S."/>
            <person name="Ingram-Smith C."/>
            <person name="Richardson P."/>
        </authorList>
    </citation>
    <scope>NUCLEOTIDE SEQUENCE [LARGE SCALE GENOMIC DNA]</scope>
    <source>
        <strain evidence="4">DSM 6194 / JCM 14653 / NBRC 101360 / PT</strain>
    </source>
</reference>
<dbReference type="CDD" id="cd10150">
    <property type="entry name" value="CobN_like"/>
    <property type="match status" value="1"/>
</dbReference>
<dbReference type="EMBL" id="CP000477">
    <property type="protein sequence ID" value="ABK14624.1"/>
    <property type="molecule type" value="Genomic_DNA"/>
</dbReference>
<dbReference type="AlphaFoldDB" id="A0B7F0"/>
<dbReference type="EC" id="6.6.1.2" evidence="3"/>
<dbReference type="GO" id="GO:0051116">
    <property type="term" value="F:cobaltochelatase activity"/>
    <property type="evidence" value="ECO:0007669"/>
    <property type="project" value="UniProtKB-EC"/>
</dbReference>
<dbReference type="GO" id="GO:0016851">
    <property type="term" value="F:magnesium chelatase activity"/>
    <property type="evidence" value="ECO:0007669"/>
    <property type="project" value="InterPro"/>
</dbReference>